<dbReference type="Gene3D" id="2.40.260.10">
    <property type="entry name" value="Sortase"/>
    <property type="match status" value="1"/>
</dbReference>
<dbReference type="NCBIfam" id="TIGR01076">
    <property type="entry name" value="sortase_fam"/>
    <property type="match status" value="1"/>
</dbReference>
<dbReference type="SUPFAM" id="SSF63817">
    <property type="entry name" value="Sortase"/>
    <property type="match status" value="1"/>
</dbReference>
<dbReference type="EMBL" id="CP017812">
    <property type="protein sequence ID" value="AOZ73392.1"/>
    <property type="molecule type" value="Genomic_DNA"/>
</dbReference>
<keyword evidence="3" id="KW-0812">Transmembrane</keyword>
<protein>
    <recommendedName>
        <fullName evidence="6">Class C sortase</fullName>
    </recommendedName>
</protein>
<reference evidence="4 5" key="1">
    <citation type="submission" date="2016-10" db="EMBL/GenBank/DDBJ databases">
        <title>Actinomyces aegypiusis sp. nov., isolated from the Aegypius monachus in Qinghai Tibet Plateau China.</title>
        <authorList>
            <person name="Wang Y."/>
        </authorList>
    </citation>
    <scope>NUCLEOTIDE SEQUENCE [LARGE SCALE GENOMIC DNA]</scope>
    <source>
        <strain evidence="4 5">VUL4_3</strain>
    </source>
</reference>
<evidence type="ECO:0000256" key="3">
    <source>
        <dbReference type="SAM" id="Phobius"/>
    </source>
</evidence>
<feature type="active site" description="Proton donor/acceptor" evidence="2">
    <location>
        <position position="145"/>
    </location>
</feature>
<evidence type="ECO:0000313" key="5">
    <source>
        <dbReference type="Proteomes" id="UP000176288"/>
    </source>
</evidence>
<dbReference type="InterPro" id="IPR023365">
    <property type="entry name" value="Sortase_dom-sf"/>
</dbReference>
<sequence>MSALPVILVLIGVMVLLYPVVSTMQNDARQQQIANEYKVETQAAGPDKLGEQLEHAKKYNSELYSKPILDPWLNRVSPDTPQYQEYLSQLNMTPVMGRISIPKIHLNLPIYHGTSVQTLQQGVGHLFGTSLPIGGTSTHAVLTGHSALGTATLFDNLPELKPGDEFFINVLGQAYKYQVKNTKVVLPDQTEDLERVPGADLITLITCTPYGVNTHRLLVTGQRVAIDPVKAQAEEAASLPAPMPTWMYLIIWAASIIVAVTFGLLLWGFIKKRRKQKAVKAS</sequence>
<feature type="active site" description="Acyl-thioester intermediate" evidence="2">
    <location>
        <position position="207"/>
    </location>
</feature>
<keyword evidence="3" id="KW-1133">Transmembrane helix</keyword>
<dbReference type="InterPro" id="IPR005754">
    <property type="entry name" value="Sortase"/>
</dbReference>
<keyword evidence="3" id="KW-0472">Membrane</keyword>
<dbReference type="NCBIfam" id="NF033745">
    <property type="entry name" value="class_C_sortase"/>
    <property type="match status" value="1"/>
</dbReference>
<evidence type="ECO:0000256" key="2">
    <source>
        <dbReference type="PIRSR" id="PIRSR605754-1"/>
    </source>
</evidence>
<proteinExistence type="predicted"/>
<gene>
    <name evidence="4" type="ORF">BK816_00300</name>
</gene>
<evidence type="ECO:0000256" key="1">
    <source>
        <dbReference type="ARBA" id="ARBA00022801"/>
    </source>
</evidence>
<keyword evidence="5" id="KW-1185">Reference proteome</keyword>
<evidence type="ECO:0000313" key="4">
    <source>
        <dbReference type="EMBL" id="AOZ73392.1"/>
    </source>
</evidence>
<evidence type="ECO:0008006" key="6">
    <source>
        <dbReference type="Google" id="ProtNLM"/>
    </source>
</evidence>
<accession>A0A1D9MM72</accession>
<name>A0A1D9MM72_9ACTO</name>
<dbReference type="GO" id="GO:0016787">
    <property type="term" value="F:hydrolase activity"/>
    <property type="evidence" value="ECO:0007669"/>
    <property type="project" value="UniProtKB-KW"/>
</dbReference>
<dbReference type="AlphaFoldDB" id="A0A1D9MM72"/>
<dbReference type="InterPro" id="IPR042002">
    <property type="entry name" value="Sortase_C"/>
</dbReference>
<feature type="transmembrane region" description="Helical" evidence="3">
    <location>
        <begin position="246"/>
        <end position="270"/>
    </location>
</feature>
<dbReference type="CDD" id="cd05827">
    <property type="entry name" value="Sortase_C"/>
    <property type="match status" value="1"/>
</dbReference>
<dbReference type="STRING" id="1912795.BK816_00300"/>
<dbReference type="Proteomes" id="UP000176288">
    <property type="component" value="Chromosome"/>
</dbReference>
<organism evidence="4 5">
    <name type="scientific">Boudabousia tangfeifanii</name>
    <dbReference type="NCBI Taxonomy" id="1912795"/>
    <lineage>
        <taxon>Bacteria</taxon>
        <taxon>Bacillati</taxon>
        <taxon>Actinomycetota</taxon>
        <taxon>Actinomycetes</taxon>
        <taxon>Actinomycetales</taxon>
        <taxon>Actinomycetaceae</taxon>
        <taxon>Boudabousia</taxon>
    </lineage>
</organism>
<dbReference type="Pfam" id="PF04203">
    <property type="entry name" value="Sortase"/>
    <property type="match status" value="1"/>
</dbReference>
<keyword evidence="1" id="KW-0378">Hydrolase</keyword>
<dbReference type="KEGG" id="avu:BK816_00300"/>